<dbReference type="KEGG" id="pdh:B9T62_10500"/>
<evidence type="ECO:0000313" key="2">
    <source>
        <dbReference type="EMBL" id="ASA21179.1"/>
    </source>
</evidence>
<dbReference type="OrthoDB" id="2667187at2"/>
<dbReference type="EMBL" id="CP021780">
    <property type="protein sequence ID" value="ASA21179.1"/>
    <property type="molecule type" value="Genomic_DNA"/>
</dbReference>
<sequence>MKKEGGSKIAVEQTLETLYERQKSLPVRIDSIYIETKEGDGISRCLRPDNSYKDRKKQYSYAEFRQQPECEQTGDH</sequence>
<dbReference type="RefSeq" id="WP_087915192.1">
    <property type="nucleotide sequence ID" value="NZ_CP021780.1"/>
</dbReference>
<dbReference type="Proteomes" id="UP000249890">
    <property type="component" value="Chromosome"/>
</dbReference>
<keyword evidence="3" id="KW-1185">Reference proteome</keyword>
<dbReference type="AlphaFoldDB" id="A0A2Z2KGA2"/>
<evidence type="ECO:0000256" key="1">
    <source>
        <dbReference type="SAM" id="MobiDB-lite"/>
    </source>
</evidence>
<name>A0A2Z2KGA2_9BACL</name>
<accession>A0A2Z2KGA2</accession>
<reference evidence="2 3" key="1">
    <citation type="submission" date="2017-06" db="EMBL/GenBank/DDBJ databases">
        <title>Complete genome sequence of Paenibacillus donghaensis KCTC 13049T isolated from East Sea sediment, South Korea.</title>
        <authorList>
            <person name="Jung B.K."/>
            <person name="Hong S.-J."/>
            <person name="Shin J.-H."/>
        </authorList>
    </citation>
    <scope>NUCLEOTIDE SEQUENCE [LARGE SCALE GENOMIC DNA]</scope>
    <source>
        <strain evidence="2 3">KCTC 13049</strain>
    </source>
</reference>
<evidence type="ECO:0000313" key="3">
    <source>
        <dbReference type="Proteomes" id="UP000249890"/>
    </source>
</evidence>
<protein>
    <submittedName>
        <fullName evidence="2">Uncharacterized protein</fullName>
    </submittedName>
</protein>
<gene>
    <name evidence="2" type="ORF">B9T62_10500</name>
</gene>
<organism evidence="2 3">
    <name type="scientific">Paenibacillus donghaensis</name>
    <dbReference type="NCBI Taxonomy" id="414771"/>
    <lineage>
        <taxon>Bacteria</taxon>
        <taxon>Bacillati</taxon>
        <taxon>Bacillota</taxon>
        <taxon>Bacilli</taxon>
        <taxon>Bacillales</taxon>
        <taxon>Paenibacillaceae</taxon>
        <taxon>Paenibacillus</taxon>
    </lineage>
</organism>
<proteinExistence type="predicted"/>
<feature type="region of interest" description="Disordered" evidence="1">
    <location>
        <begin position="56"/>
        <end position="76"/>
    </location>
</feature>